<dbReference type="InterPro" id="IPR000868">
    <property type="entry name" value="Isochorismatase-like_dom"/>
</dbReference>
<evidence type="ECO:0000313" key="2">
    <source>
        <dbReference type="EMBL" id="GGA06235.1"/>
    </source>
</evidence>
<dbReference type="Gene3D" id="3.40.50.850">
    <property type="entry name" value="Isochorismatase-like"/>
    <property type="match status" value="1"/>
</dbReference>
<comment type="caution">
    <text evidence="2">The sequence shown here is derived from an EMBL/GenBank/DDBJ whole genome shotgun (WGS) entry which is preliminary data.</text>
</comment>
<dbReference type="EMBL" id="BMFY01000002">
    <property type="protein sequence ID" value="GGA06235.1"/>
    <property type="molecule type" value="Genomic_DNA"/>
</dbReference>
<protein>
    <recommendedName>
        <fullName evidence="1">Isochorismatase-like domain-containing protein</fullName>
    </recommendedName>
</protein>
<evidence type="ECO:0000259" key="1">
    <source>
        <dbReference type="Pfam" id="PF00857"/>
    </source>
</evidence>
<reference evidence="2" key="2">
    <citation type="submission" date="2020-09" db="EMBL/GenBank/DDBJ databases">
        <authorList>
            <person name="Sun Q."/>
            <person name="Zhou Y."/>
        </authorList>
    </citation>
    <scope>NUCLEOTIDE SEQUENCE</scope>
    <source>
        <strain evidence="2">CGMCC 1.12785</strain>
    </source>
</reference>
<dbReference type="RefSeq" id="WP_188549471.1">
    <property type="nucleotide sequence ID" value="NZ_BMFY01000002.1"/>
</dbReference>
<sequence length="158" mass="16355">MIVDPAPRDSEQVRAADEALAPLVERVRRTGGVLVQVLDADDGPAPGPPEELSGYERSAIGLGPDDLIVASGLPDAFEGVPELAEGLEDIGVDRVVLTGHDGQAVLQTALGALASEFEVVVATDAVVPAEDVDAARLTAELEPFGGVCRPAGDLWLRL</sequence>
<accession>A0A8J2TW43</accession>
<dbReference type="AlphaFoldDB" id="A0A8J2TW43"/>
<feature type="domain" description="Isochorismatase-like" evidence="1">
    <location>
        <begin position="5"/>
        <end position="143"/>
    </location>
</feature>
<dbReference type="Proteomes" id="UP000616114">
    <property type="component" value="Unassembled WGS sequence"/>
</dbReference>
<dbReference type="SUPFAM" id="SSF52499">
    <property type="entry name" value="Isochorismatase-like hydrolases"/>
    <property type="match status" value="1"/>
</dbReference>
<gene>
    <name evidence="2" type="ORF">GCM10011333_06480</name>
</gene>
<organism evidence="2 3">
    <name type="scientific">Sediminivirga luteola</name>
    <dbReference type="NCBI Taxonomy" id="1774748"/>
    <lineage>
        <taxon>Bacteria</taxon>
        <taxon>Bacillati</taxon>
        <taxon>Actinomycetota</taxon>
        <taxon>Actinomycetes</taxon>
        <taxon>Micrococcales</taxon>
        <taxon>Brevibacteriaceae</taxon>
        <taxon>Sediminivirga</taxon>
    </lineage>
</organism>
<keyword evidence="3" id="KW-1185">Reference proteome</keyword>
<dbReference type="InterPro" id="IPR036380">
    <property type="entry name" value="Isochorismatase-like_sf"/>
</dbReference>
<dbReference type="Pfam" id="PF00857">
    <property type="entry name" value="Isochorismatase"/>
    <property type="match status" value="1"/>
</dbReference>
<evidence type="ECO:0000313" key="3">
    <source>
        <dbReference type="Proteomes" id="UP000616114"/>
    </source>
</evidence>
<proteinExistence type="predicted"/>
<reference evidence="2" key="1">
    <citation type="journal article" date="2014" name="Int. J. Syst. Evol. Microbiol.">
        <title>Complete genome sequence of Corynebacterium casei LMG S-19264T (=DSM 44701T), isolated from a smear-ripened cheese.</title>
        <authorList>
            <consortium name="US DOE Joint Genome Institute (JGI-PGF)"/>
            <person name="Walter F."/>
            <person name="Albersmeier A."/>
            <person name="Kalinowski J."/>
            <person name="Ruckert C."/>
        </authorList>
    </citation>
    <scope>NUCLEOTIDE SEQUENCE</scope>
    <source>
        <strain evidence="2">CGMCC 1.12785</strain>
    </source>
</reference>
<name>A0A8J2TW43_9MICO</name>